<dbReference type="SUPFAM" id="SSF47616">
    <property type="entry name" value="GST C-terminal domain-like"/>
    <property type="match status" value="1"/>
</dbReference>
<dbReference type="Proteomes" id="UP000008370">
    <property type="component" value="Unassembled WGS sequence"/>
</dbReference>
<evidence type="ECO:0000256" key="3">
    <source>
        <dbReference type="ARBA" id="ARBA00022679"/>
    </source>
</evidence>
<dbReference type="GeneID" id="18913312"/>
<evidence type="ECO:0000313" key="10">
    <source>
        <dbReference type="Proteomes" id="UP000008370"/>
    </source>
</evidence>
<dbReference type="Gene3D" id="1.20.1050.130">
    <property type="match status" value="1"/>
</dbReference>
<evidence type="ECO:0000256" key="6">
    <source>
        <dbReference type="RuleBase" id="RU003494"/>
    </source>
</evidence>
<dbReference type="Pfam" id="PF00043">
    <property type="entry name" value="GST_C"/>
    <property type="match status" value="1"/>
</dbReference>
<evidence type="ECO:0000256" key="1">
    <source>
        <dbReference type="ARBA" id="ARBA00007409"/>
    </source>
</evidence>
<dbReference type="SUPFAM" id="SSF52833">
    <property type="entry name" value="Thioredoxin-like"/>
    <property type="match status" value="1"/>
</dbReference>
<dbReference type="EC" id="2.5.1.18" evidence="2"/>
<dbReference type="GO" id="GO:0005634">
    <property type="term" value="C:nucleus"/>
    <property type="evidence" value="ECO:0007669"/>
    <property type="project" value="UniProtKB-ARBA"/>
</dbReference>
<dbReference type="SFLD" id="SFLDS00019">
    <property type="entry name" value="Glutathione_Transferase_(cytos"/>
    <property type="match status" value="1"/>
</dbReference>
<protein>
    <recommendedName>
        <fullName evidence="2">glutathione transferase</fullName>
        <ecNumber evidence="2">2.5.1.18</ecNumber>
    </recommendedName>
</protein>
<feature type="domain" description="GST C-terminal" evidence="8">
    <location>
        <begin position="97"/>
        <end position="224"/>
    </location>
</feature>
<dbReference type="InterPro" id="IPR004045">
    <property type="entry name" value="Glutathione_S-Trfase_N"/>
</dbReference>
<gene>
    <name evidence="9" type="ORF">PHACADRAFT_212989</name>
</gene>
<feature type="domain" description="GST N-terminal" evidence="7">
    <location>
        <begin position="5"/>
        <end position="90"/>
    </location>
</feature>
<dbReference type="InterPro" id="IPR010987">
    <property type="entry name" value="Glutathione-S-Trfase_C-like"/>
</dbReference>
<dbReference type="InParanoid" id="K5VWW2"/>
<dbReference type="InterPro" id="IPR004046">
    <property type="entry name" value="GST_C"/>
</dbReference>
<comment type="function">
    <text evidence="5">Involved in the oxidative stress response and detoxification.</text>
</comment>
<dbReference type="STRING" id="650164.K5VWW2"/>
<dbReference type="FunCoup" id="K5VWW2">
    <property type="interactions" value="128"/>
</dbReference>
<dbReference type="PROSITE" id="PS50405">
    <property type="entry name" value="GST_CTER"/>
    <property type="match status" value="1"/>
</dbReference>
<accession>K5VWW2</accession>
<evidence type="ECO:0000256" key="4">
    <source>
        <dbReference type="ARBA" id="ARBA00047960"/>
    </source>
</evidence>
<dbReference type="AlphaFoldDB" id="K5VWW2"/>
<comment type="similarity">
    <text evidence="1 6">Belongs to the GST superfamily.</text>
</comment>
<dbReference type="OrthoDB" id="422574at2759"/>
<dbReference type="GO" id="GO:0004364">
    <property type="term" value="F:glutathione transferase activity"/>
    <property type="evidence" value="ECO:0007669"/>
    <property type="project" value="UniProtKB-EC"/>
</dbReference>
<dbReference type="PANTHER" id="PTHR44051:SF3">
    <property type="entry name" value="TRANSCRIPTIONAL REGULATOR URE2"/>
    <property type="match status" value="1"/>
</dbReference>
<dbReference type="InterPro" id="IPR036249">
    <property type="entry name" value="Thioredoxin-like_sf"/>
</dbReference>
<organism evidence="9 10">
    <name type="scientific">Phanerochaete carnosa (strain HHB-10118-sp)</name>
    <name type="common">White-rot fungus</name>
    <name type="synonym">Peniophora carnosa</name>
    <dbReference type="NCBI Taxonomy" id="650164"/>
    <lineage>
        <taxon>Eukaryota</taxon>
        <taxon>Fungi</taxon>
        <taxon>Dikarya</taxon>
        <taxon>Basidiomycota</taxon>
        <taxon>Agaricomycotina</taxon>
        <taxon>Agaricomycetes</taxon>
        <taxon>Polyporales</taxon>
        <taxon>Phanerochaetaceae</taxon>
        <taxon>Phanerochaete</taxon>
    </lineage>
</organism>
<dbReference type="InterPro" id="IPR036282">
    <property type="entry name" value="Glutathione-S-Trfase_C_sf"/>
</dbReference>
<name>K5VWW2_PHACS</name>
<dbReference type="KEGG" id="pco:PHACADRAFT_212989"/>
<proteinExistence type="inferred from homology"/>
<evidence type="ECO:0000256" key="2">
    <source>
        <dbReference type="ARBA" id="ARBA00012452"/>
    </source>
</evidence>
<dbReference type="PANTHER" id="PTHR44051">
    <property type="entry name" value="GLUTATHIONE S-TRANSFERASE-RELATED"/>
    <property type="match status" value="1"/>
</dbReference>
<dbReference type="SFLD" id="SFLDG00358">
    <property type="entry name" value="Main_(cytGST)"/>
    <property type="match status" value="1"/>
</dbReference>
<evidence type="ECO:0000259" key="8">
    <source>
        <dbReference type="PROSITE" id="PS50405"/>
    </source>
</evidence>
<sequence>MSHGKQFTLFNHKGGPNGWHVAFILEELCLTYESVFPEINMRAHKGAEGLAKYNPNGRIPALIDHGNNDFVIWESNAIVQYVVDKYDKERKISLAPGTERYYTQLQWLYFQSSGQGPYYGQLAWFITYHPEKPQSILDRYTNETKRVLGVLEGVLSKQEWLVGNRPTVADISFFTWNEITVGNFLENFDFEKEFPVTAKWHKKILERPAVKKVWDERARLLAQK</sequence>
<keyword evidence="3" id="KW-0808">Transferase</keyword>
<reference evidence="9 10" key="1">
    <citation type="journal article" date="2012" name="BMC Genomics">
        <title>Comparative genomics of the white-rot fungi, Phanerochaete carnosa and P. chrysosporium, to elucidate the genetic basis of the distinct wood types they colonize.</title>
        <authorList>
            <person name="Suzuki H."/>
            <person name="MacDonald J."/>
            <person name="Syed K."/>
            <person name="Salamov A."/>
            <person name="Hori C."/>
            <person name="Aerts A."/>
            <person name="Henrissat B."/>
            <person name="Wiebenga A."/>
            <person name="vanKuyk P.A."/>
            <person name="Barry K."/>
            <person name="Lindquist E."/>
            <person name="LaButti K."/>
            <person name="Lapidus A."/>
            <person name="Lucas S."/>
            <person name="Coutinho P."/>
            <person name="Gong Y."/>
            <person name="Samejima M."/>
            <person name="Mahadevan R."/>
            <person name="Abou-Zaid M."/>
            <person name="de Vries R.P."/>
            <person name="Igarashi K."/>
            <person name="Yadav J.S."/>
            <person name="Grigoriev I.V."/>
            <person name="Master E.R."/>
        </authorList>
    </citation>
    <scope>NUCLEOTIDE SEQUENCE [LARGE SCALE GENOMIC DNA]</scope>
    <source>
        <strain evidence="9 10">HHB-10118-sp</strain>
    </source>
</reference>
<keyword evidence="10" id="KW-1185">Reference proteome</keyword>
<dbReference type="EMBL" id="JH930477">
    <property type="protein sequence ID" value="EKM51089.1"/>
    <property type="molecule type" value="Genomic_DNA"/>
</dbReference>
<dbReference type="RefSeq" id="XP_007400246.1">
    <property type="nucleotide sequence ID" value="XM_007400184.1"/>
</dbReference>
<dbReference type="PROSITE" id="PS50404">
    <property type="entry name" value="GST_NTER"/>
    <property type="match status" value="1"/>
</dbReference>
<dbReference type="InterPro" id="IPR040079">
    <property type="entry name" value="Glutathione_S-Trfase"/>
</dbReference>
<evidence type="ECO:0000313" key="9">
    <source>
        <dbReference type="EMBL" id="EKM51089.1"/>
    </source>
</evidence>
<dbReference type="FunFam" id="1.20.1050.130:FF:000016">
    <property type="entry name" value="Glutathione S-transferase 1"/>
    <property type="match status" value="1"/>
</dbReference>
<evidence type="ECO:0000259" key="7">
    <source>
        <dbReference type="PROSITE" id="PS50404"/>
    </source>
</evidence>
<dbReference type="Pfam" id="PF02798">
    <property type="entry name" value="GST_N"/>
    <property type="match status" value="1"/>
</dbReference>
<dbReference type="HOGENOM" id="CLU_011226_14_2_1"/>
<evidence type="ECO:0000256" key="5">
    <source>
        <dbReference type="ARBA" id="ARBA00060024"/>
    </source>
</evidence>
<comment type="catalytic activity">
    <reaction evidence="4">
        <text>RX + glutathione = an S-substituted glutathione + a halide anion + H(+)</text>
        <dbReference type="Rhea" id="RHEA:16437"/>
        <dbReference type="ChEBI" id="CHEBI:15378"/>
        <dbReference type="ChEBI" id="CHEBI:16042"/>
        <dbReference type="ChEBI" id="CHEBI:17792"/>
        <dbReference type="ChEBI" id="CHEBI:57925"/>
        <dbReference type="ChEBI" id="CHEBI:90779"/>
        <dbReference type="EC" id="2.5.1.18"/>
    </reaction>
</comment>
<dbReference type="SFLD" id="SFLDG01151">
    <property type="entry name" value="Main.2:_Nu-like"/>
    <property type="match status" value="1"/>
</dbReference>
<dbReference type="GO" id="GO:0005737">
    <property type="term" value="C:cytoplasm"/>
    <property type="evidence" value="ECO:0007669"/>
    <property type="project" value="UniProtKB-ARBA"/>
</dbReference>